<accession>A0AA35Q8P1</accession>
<dbReference type="AlphaFoldDB" id="A0AA35Q8P1"/>
<proteinExistence type="predicted"/>
<dbReference type="EMBL" id="CABFNP030001282">
    <property type="protein sequence ID" value="CAI6096377.1"/>
    <property type="molecule type" value="Genomic_DNA"/>
</dbReference>
<sequence length="550" mass="62014">MPLENLPAELQSEICSYLVTSFGPSPIHALLKTSKKLYDVALPFSVQLFRNTSPMHVGGGPCSGTRNAQFLRYILVSKPELAKNVKTVILGGFAAGEDGDTQPLGLLASTPEDLSIYGKFIVHSLGPQLIEVDLARRDKWIGQLNAGHSDAQIALILLACVNLKQLYFEDYQEGPSENPIFRKPPCFMFLLEMATRLPVHGVKAPLSNLRHVHIQSHEDNTCGWEQAFRLMALPKLKVYESLNGTNRGLTPGDLAYLPSDLRSSAVEEVTFHQAFAPASDVKRLVGMCQHLKRFEYISATYRPVVGIFARDIMDAVLPHADTLEYLYLNFDDDCRKTGWDEDPHRLYMGIKLVQMTALRSLLIGMQSLTGIWDPAPGTRLNMPLSIEGAPRIVECLPESLAELHLRDCGKGILGQAAELLEVMEKGERLKNLIGVLILFKDENITVEDVELSLNAKRKYLSVCFQPRMYRWLDLGGQSRTFEGIRVIPSLCSRIFADELRHDWIDFRGRLTMKMYYTGCDCEWRRSRVDPKTRGLRLLLRAPPHEYQLDD</sequence>
<keyword evidence="2" id="KW-1185">Reference proteome</keyword>
<evidence type="ECO:0000313" key="2">
    <source>
        <dbReference type="Proteomes" id="UP001160390"/>
    </source>
</evidence>
<organism evidence="1 2">
    <name type="scientific">Clonostachys chloroleuca</name>
    <dbReference type="NCBI Taxonomy" id="1926264"/>
    <lineage>
        <taxon>Eukaryota</taxon>
        <taxon>Fungi</taxon>
        <taxon>Dikarya</taxon>
        <taxon>Ascomycota</taxon>
        <taxon>Pezizomycotina</taxon>
        <taxon>Sordariomycetes</taxon>
        <taxon>Hypocreomycetidae</taxon>
        <taxon>Hypocreales</taxon>
        <taxon>Bionectriaceae</taxon>
        <taxon>Clonostachys</taxon>
    </lineage>
</organism>
<dbReference type="Proteomes" id="UP001160390">
    <property type="component" value="Unassembled WGS sequence"/>
</dbReference>
<evidence type="ECO:0000313" key="1">
    <source>
        <dbReference type="EMBL" id="CAI6096377.1"/>
    </source>
</evidence>
<name>A0AA35Q8P1_9HYPO</name>
<reference evidence="1" key="1">
    <citation type="submission" date="2023-01" db="EMBL/GenBank/DDBJ databases">
        <authorList>
            <person name="Piombo E."/>
        </authorList>
    </citation>
    <scope>NUCLEOTIDE SEQUENCE</scope>
</reference>
<protein>
    <submittedName>
        <fullName evidence="1">Uncharacterized protein</fullName>
    </submittedName>
</protein>
<gene>
    <name evidence="1" type="ORF">CCHLO57077_00009077</name>
</gene>
<comment type="caution">
    <text evidence="1">The sequence shown here is derived from an EMBL/GenBank/DDBJ whole genome shotgun (WGS) entry which is preliminary data.</text>
</comment>